<accession>A0A1I5I0Y2</accession>
<evidence type="ECO:0000313" key="4">
    <source>
        <dbReference type="EMBL" id="QLH15044.1"/>
    </source>
</evidence>
<evidence type="ECO:0000313" key="7">
    <source>
        <dbReference type="Proteomes" id="UP000326453"/>
    </source>
</evidence>
<dbReference type="KEGG" id="ppan:ESD82_15250"/>
<dbReference type="EMBL" id="CP058690">
    <property type="protein sequence ID" value="QLH15044.1"/>
    <property type="molecule type" value="Genomic_DNA"/>
</dbReference>
<feature type="chain" id="PRO_5044559536" evidence="2">
    <location>
        <begin position="23"/>
        <end position="99"/>
    </location>
</feature>
<gene>
    <name evidence="5" type="ORF">BDE18_1359</name>
    <name evidence="3" type="ORF">ESD82_15250</name>
    <name evidence="4" type="ORF">HYQ43_12395</name>
</gene>
<evidence type="ECO:0000313" key="3">
    <source>
        <dbReference type="EMBL" id="QFG37489.1"/>
    </source>
</evidence>
<reference evidence="3 7" key="2">
    <citation type="submission" date="2019-01" db="EMBL/GenBank/DDBJ databases">
        <title>Complete Genome Sequence and Annotation of the Paracoccus pantotrophus type strain DSM 2944.</title>
        <authorList>
            <person name="Bockwoldt J.A."/>
            <person name="Zimmermann M."/>
            <person name="Tiso T."/>
            <person name="Blank L.M."/>
        </authorList>
    </citation>
    <scope>NUCLEOTIDE SEQUENCE [LARGE SCALE GENOMIC DNA]</scope>
    <source>
        <strain evidence="3 7">DSM 2944</strain>
    </source>
</reference>
<dbReference type="Proteomes" id="UP000326453">
    <property type="component" value="Chromosome 1"/>
</dbReference>
<keyword evidence="2" id="KW-0732">Signal</keyword>
<dbReference type="GeneID" id="51371943"/>
<evidence type="ECO:0000256" key="1">
    <source>
        <dbReference type="SAM" id="MobiDB-lite"/>
    </source>
</evidence>
<reference evidence="5 6" key="1">
    <citation type="submission" date="2018-10" db="EMBL/GenBank/DDBJ databases">
        <title>Genomic Encyclopedia of Archaeal and Bacterial Type Strains, Phase II (KMG-II): from individual species to whole genera.</title>
        <authorList>
            <person name="Goeker M."/>
        </authorList>
    </citation>
    <scope>NUCLEOTIDE SEQUENCE [LARGE SCALE GENOMIC DNA]</scope>
    <source>
        <strain evidence="6">ATCC 35512 / DSM 2944 / CIP 106514 / LMD 82.5 / NBRC 102493 / NCCB 82005 / GB17</strain>
        <strain evidence="5">DSM 2944</strain>
    </source>
</reference>
<name>A0A1I5I0Y2_PARPN</name>
<evidence type="ECO:0000313" key="5">
    <source>
        <dbReference type="EMBL" id="RKS52061.1"/>
    </source>
</evidence>
<reference evidence="4 8" key="3">
    <citation type="submission" date="2020-07" db="EMBL/GenBank/DDBJ databases">
        <title>The complete genome of Paracoccus pantotrophus ACCC 10489.</title>
        <authorList>
            <person name="Si Y."/>
        </authorList>
    </citation>
    <scope>NUCLEOTIDE SEQUENCE [LARGE SCALE GENOMIC DNA]</scope>
    <source>
        <strain evidence="4 8">ACCC10489</strain>
    </source>
</reference>
<evidence type="ECO:0000313" key="6">
    <source>
        <dbReference type="Proteomes" id="UP000273626"/>
    </source>
</evidence>
<keyword evidence="6" id="KW-1185">Reference proteome</keyword>
<evidence type="ECO:0000256" key="2">
    <source>
        <dbReference type="SAM" id="SignalP"/>
    </source>
</evidence>
<feature type="signal peptide" evidence="2">
    <location>
        <begin position="1"/>
        <end position="22"/>
    </location>
</feature>
<dbReference type="RefSeq" id="WP_036765112.1">
    <property type="nucleotide sequence ID" value="NZ_CP044426.1"/>
</dbReference>
<dbReference type="Proteomes" id="UP000273626">
    <property type="component" value="Unassembled WGS sequence"/>
</dbReference>
<dbReference type="AlphaFoldDB" id="A0A1I5I0Y2"/>
<proteinExistence type="predicted"/>
<sequence length="99" mass="10675">MRFTTSLIIASALMAPALPASAALSGYWDSSKILHAVLGDNRLADALKQQPIERIEKTAEGYEVSSRDCTVQVRVTSSVPDHPGPTRHTLSIGKGRCQQ</sequence>
<dbReference type="Proteomes" id="UP000509322">
    <property type="component" value="Chromosome 2"/>
</dbReference>
<dbReference type="EMBL" id="RBLI01000001">
    <property type="protein sequence ID" value="RKS52061.1"/>
    <property type="molecule type" value="Genomic_DNA"/>
</dbReference>
<evidence type="ECO:0000313" key="8">
    <source>
        <dbReference type="Proteomes" id="UP000509322"/>
    </source>
</evidence>
<dbReference type="EMBL" id="CP044426">
    <property type="protein sequence ID" value="QFG37489.1"/>
    <property type="molecule type" value="Genomic_DNA"/>
</dbReference>
<organism evidence="4 8">
    <name type="scientific">Paracoccus pantotrophus</name>
    <name type="common">Thiosphaera pantotropha</name>
    <dbReference type="NCBI Taxonomy" id="82367"/>
    <lineage>
        <taxon>Bacteria</taxon>
        <taxon>Pseudomonadati</taxon>
        <taxon>Pseudomonadota</taxon>
        <taxon>Alphaproteobacteria</taxon>
        <taxon>Rhodobacterales</taxon>
        <taxon>Paracoccaceae</taxon>
        <taxon>Paracoccus</taxon>
    </lineage>
</organism>
<protein>
    <submittedName>
        <fullName evidence="4">Uncharacterized protein</fullName>
    </submittedName>
</protein>
<feature type="region of interest" description="Disordered" evidence="1">
    <location>
        <begin position="76"/>
        <end position="99"/>
    </location>
</feature>
<dbReference type="OrthoDB" id="7776997at2"/>